<evidence type="ECO:0000256" key="1">
    <source>
        <dbReference type="ARBA" id="ARBA00004141"/>
    </source>
</evidence>
<comment type="subcellular location">
    <subcellularLocation>
        <location evidence="1">Membrane</location>
        <topology evidence="1">Multi-pass membrane protein</topology>
    </subcellularLocation>
</comment>
<dbReference type="EMBL" id="LGRX02019943">
    <property type="protein sequence ID" value="KAK3257960.1"/>
    <property type="molecule type" value="Genomic_DNA"/>
</dbReference>
<keyword evidence="3 5" id="KW-1133">Transmembrane helix</keyword>
<dbReference type="PANTHER" id="PTHR10231">
    <property type="entry name" value="NUCLEOTIDE-SUGAR TRANSMEMBRANE TRANSPORTER"/>
    <property type="match status" value="1"/>
</dbReference>
<dbReference type="GO" id="GO:0015165">
    <property type="term" value="F:pyrimidine nucleotide-sugar transmembrane transporter activity"/>
    <property type="evidence" value="ECO:0007669"/>
    <property type="project" value="InterPro"/>
</dbReference>
<keyword evidence="4 5" id="KW-0472">Membrane</keyword>
<evidence type="ECO:0000313" key="6">
    <source>
        <dbReference type="EMBL" id="KAK3257960.1"/>
    </source>
</evidence>
<feature type="transmembrane region" description="Helical" evidence="5">
    <location>
        <begin position="194"/>
        <end position="213"/>
    </location>
</feature>
<name>A0AAE0KRP0_9CHLO</name>
<dbReference type="Pfam" id="PF04142">
    <property type="entry name" value="Nuc_sug_transp"/>
    <property type="match status" value="1"/>
</dbReference>
<accession>A0AAE0KRP0</accession>
<organism evidence="6 7">
    <name type="scientific">Cymbomonas tetramitiformis</name>
    <dbReference type="NCBI Taxonomy" id="36881"/>
    <lineage>
        <taxon>Eukaryota</taxon>
        <taxon>Viridiplantae</taxon>
        <taxon>Chlorophyta</taxon>
        <taxon>Pyramimonadophyceae</taxon>
        <taxon>Pyramimonadales</taxon>
        <taxon>Pyramimonadaceae</taxon>
        <taxon>Cymbomonas</taxon>
    </lineage>
</organism>
<evidence type="ECO:0000256" key="2">
    <source>
        <dbReference type="ARBA" id="ARBA00022692"/>
    </source>
</evidence>
<evidence type="ECO:0000313" key="7">
    <source>
        <dbReference type="Proteomes" id="UP001190700"/>
    </source>
</evidence>
<evidence type="ECO:0000256" key="5">
    <source>
        <dbReference type="SAM" id="Phobius"/>
    </source>
</evidence>
<comment type="caution">
    <text evidence="6">The sequence shown here is derived from an EMBL/GenBank/DDBJ whole genome shotgun (WGS) entry which is preliminary data.</text>
</comment>
<keyword evidence="7" id="KW-1185">Reference proteome</keyword>
<feature type="transmembrane region" description="Helical" evidence="5">
    <location>
        <begin position="137"/>
        <end position="159"/>
    </location>
</feature>
<gene>
    <name evidence="6" type="ORF">CYMTET_32970</name>
</gene>
<keyword evidence="2 5" id="KW-0812">Transmembrane</keyword>
<evidence type="ECO:0000256" key="4">
    <source>
        <dbReference type="ARBA" id="ARBA00023136"/>
    </source>
</evidence>
<protein>
    <submittedName>
        <fullName evidence="6">Uncharacterized protein</fullName>
    </submittedName>
</protein>
<dbReference type="InterPro" id="IPR007271">
    <property type="entry name" value="Nuc_sug_transpt"/>
</dbReference>
<feature type="non-terminal residue" evidence="6">
    <location>
        <position position="231"/>
    </location>
</feature>
<sequence>MVSNHIKVAAVVGQVLFTSSIALVTHATKTNGEYAYNTLTVQLFSEIIKLLLSAFFLCLQYATDKEVPQVTLDPWRFAKAAIPAFLYFVSNNVNFFIIKELDAVAFQILNNIKILTTAVLFTFMMNATVSPLQWRMLFLLMAGSIMSQLGSCGGSMGGLKGSMMGYGMKLLQREKCAMTAAAAYVLRYGSCCSVRILLVNLVVLRCFVFLLGGGRSAELNLLRVVLFIPPG</sequence>
<evidence type="ECO:0000256" key="3">
    <source>
        <dbReference type="ARBA" id="ARBA00022989"/>
    </source>
</evidence>
<dbReference type="AlphaFoldDB" id="A0AAE0KRP0"/>
<feature type="transmembrane region" description="Helical" evidence="5">
    <location>
        <begin position="43"/>
        <end position="59"/>
    </location>
</feature>
<feature type="transmembrane region" description="Helical" evidence="5">
    <location>
        <begin position="80"/>
        <end position="98"/>
    </location>
</feature>
<dbReference type="Proteomes" id="UP001190700">
    <property type="component" value="Unassembled WGS sequence"/>
</dbReference>
<proteinExistence type="predicted"/>
<dbReference type="GO" id="GO:0000139">
    <property type="term" value="C:Golgi membrane"/>
    <property type="evidence" value="ECO:0007669"/>
    <property type="project" value="InterPro"/>
</dbReference>
<reference evidence="6 7" key="1">
    <citation type="journal article" date="2015" name="Genome Biol. Evol.">
        <title>Comparative Genomics of a Bacterivorous Green Alga Reveals Evolutionary Causalities and Consequences of Phago-Mixotrophic Mode of Nutrition.</title>
        <authorList>
            <person name="Burns J.A."/>
            <person name="Paasch A."/>
            <person name="Narechania A."/>
            <person name="Kim E."/>
        </authorList>
    </citation>
    <scope>NUCLEOTIDE SEQUENCE [LARGE SCALE GENOMIC DNA]</scope>
    <source>
        <strain evidence="6 7">PLY_AMNH</strain>
    </source>
</reference>
<feature type="transmembrane region" description="Helical" evidence="5">
    <location>
        <begin position="104"/>
        <end position="125"/>
    </location>
</feature>